<dbReference type="Proteomes" id="UP000437748">
    <property type="component" value="Unassembled WGS sequence"/>
</dbReference>
<evidence type="ECO:0000313" key="1">
    <source>
        <dbReference type="EMBL" id="KAB8037973.1"/>
    </source>
</evidence>
<dbReference type="EMBL" id="WFLM01000004">
    <property type="protein sequence ID" value="KAB8037973.1"/>
    <property type="molecule type" value="Genomic_DNA"/>
</dbReference>
<evidence type="ECO:0000313" key="2">
    <source>
        <dbReference type="Proteomes" id="UP000437748"/>
    </source>
</evidence>
<dbReference type="AlphaFoldDB" id="A0A6N6VSA6"/>
<comment type="caution">
    <text evidence="1">The sequence shown here is derived from an EMBL/GenBank/DDBJ whole genome shotgun (WGS) entry which is preliminary data.</text>
</comment>
<keyword evidence="2" id="KW-1185">Reference proteome</keyword>
<gene>
    <name evidence="1" type="ORF">GCL60_12440</name>
</gene>
<sequence length="296" mass="35396">MSYMFKIKCKDFLYKDFMSHFKDSNVICREEELELPLYFKKWPFHEVHFFISENTCRSVEILKICEKNYSIKILSGSSKFDFQLAFQIINFLITNYAIKKEEKPIIFENQEKYSLLDFNNKFNENWIMSCIETDCNFLMNKALEEKVEVIGSRRSMYLGKFMVEKLNQFSKDNNISLSDAYYSHMNYLQTLEERDIFYASQWNYYGNHSLGNVLIAMLLVDVNFILPPSEYVLIPHDDDSKSFLIERKNLVPILERSQVDFSKFDEENIHVIHIQSFDQLIVYAEEKIPFNLRIEK</sequence>
<organism evidence="1 2">
    <name type="scientific">Silvanigrella paludirubra</name>
    <dbReference type="NCBI Taxonomy" id="2499159"/>
    <lineage>
        <taxon>Bacteria</taxon>
        <taxon>Pseudomonadati</taxon>
        <taxon>Bdellovibrionota</taxon>
        <taxon>Oligoflexia</taxon>
        <taxon>Silvanigrellales</taxon>
        <taxon>Silvanigrellaceae</taxon>
        <taxon>Silvanigrella</taxon>
    </lineage>
</organism>
<protein>
    <submittedName>
        <fullName evidence="1">Uncharacterized protein</fullName>
    </submittedName>
</protein>
<dbReference type="RefSeq" id="WP_153421051.1">
    <property type="nucleotide sequence ID" value="NZ_WFLM01000004.1"/>
</dbReference>
<proteinExistence type="predicted"/>
<reference evidence="1 2" key="1">
    <citation type="submission" date="2019-10" db="EMBL/GenBank/DDBJ databases">
        <title>New species of Slilvanegrellaceae.</title>
        <authorList>
            <person name="Pitt A."/>
            <person name="Hahn M.W."/>
        </authorList>
    </citation>
    <scope>NUCLEOTIDE SEQUENCE [LARGE SCALE GENOMIC DNA]</scope>
    <source>
        <strain evidence="1 2">SP-Ram-0.45-NSY-1</strain>
    </source>
</reference>
<name>A0A6N6VSA6_9BACT</name>
<accession>A0A6N6VSA6</accession>